<dbReference type="GO" id="GO:0042797">
    <property type="term" value="P:tRNA transcription by RNA polymerase III"/>
    <property type="evidence" value="ECO:0007669"/>
    <property type="project" value="TreeGrafter"/>
</dbReference>
<dbReference type="Pfam" id="PF04801">
    <property type="entry name" value="RPC5"/>
    <property type="match status" value="1"/>
</dbReference>
<dbReference type="PANTHER" id="PTHR12069">
    <property type="entry name" value="DNA-DIRECTED RNA POLYMERASES III 80 KDA POLYPEPTIDE RNA POLYMERASE III SUBUNIT 5"/>
    <property type="match status" value="1"/>
</dbReference>
<dbReference type="EMBL" id="KN554864">
    <property type="protein sequence ID" value="KHJ89010.1"/>
    <property type="molecule type" value="Genomic_DNA"/>
</dbReference>
<feature type="compositionally biased region" description="Polar residues" evidence="1">
    <location>
        <begin position="1"/>
        <end position="22"/>
    </location>
</feature>
<evidence type="ECO:0000313" key="2">
    <source>
        <dbReference type="EMBL" id="KHJ89010.1"/>
    </source>
</evidence>
<gene>
    <name evidence="2" type="ORF">OESDEN_11177</name>
</gene>
<dbReference type="PANTHER" id="PTHR12069:SF0">
    <property type="entry name" value="DNA-DIRECTED RNA POLYMERASE III SUBUNIT RPC5"/>
    <property type="match status" value="1"/>
</dbReference>
<sequence length="160" mass="18075">MEKLSQMSVSSVVDEPGSSSEMNTRDLVEHGIVCGEKEQIDLTRSDLLVSQQRIREMPVDQQVKAQVLKSRVITTDDVIKRVDPSLSRQDIIEDLKQCAHLVQGVWVLQSSYLFHDLTVALSHVPGKLDEHRAEMWREARDLALCLIDACQPVTRALLTK</sequence>
<dbReference type="AlphaFoldDB" id="A0A0B1T0Q9"/>
<protein>
    <submittedName>
        <fullName evidence="2">Uncharacterized protein</fullName>
    </submittedName>
</protein>
<organism evidence="2 3">
    <name type="scientific">Oesophagostomum dentatum</name>
    <name type="common">Nodular worm</name>
    <dbReference type="NCBI Taxonomy" id="61180"/>
    <lineage>
        <taxon>Eukaryota</taxon>
        <taxon>Metazoa</taxon>
        <taxon>Ecdysozoa</taxon>
        <taxon>Nematoda</taxon>
        <taxon>Chromadorea</taxon>
        <taxon>Rhabditida</taxon>
        <taxon>Rhabditina</taxon>
        <taxon>Rhabditomorpha</taxon>
        <taxon>Strongyloidea</taxon>
        <taxon>Strongylidae</taxon>
        <taxon>Oesophagostomum</taxon>
    </lineage>
</organism>
<feature type="region of interest" description="Disordered" evidence="1">
    <location>
        <begin position="1"/>
        <end position="24"/>
    </location>
</feature>
<evidence type="ECO:0000313" key="3">
    <source>
        <dbReference type="Proteomes" id="UP000053660"/>
    </source>
</evidence>
<dbReference type="InterPro" id="IPR006886">
    <property type="entry name" value="RNA_pol_III_Rpc5"/>
</dbReference>
<accession>A0A0B1T0Q9</accession>
<name>A0A0B1T0Q9_OESDE</name>
<reference evidence="2 3" key="1">
    <citation type="submission" date="2014-03" db="EMBL/GenBank/DDBJ databases">
        <title>Draft genome of the hookworm Oesophagostomum dentatum.</title>
        <authorList>
            <person name="Mitreva M."/>
        </authorList>
    </citation>
    <scope>NUCLEOTIDE SEQUENCE [LARGE SCALE GENOMIC DNA]</scope>
    <source>
        <strain evidence="2 3">OD-Hann</strain>
    </source>
</reference>
<dbReference type="Proteomes" id="UP000053660">
    <property type="component" value="Unassembled WGS sequence"/>
</dbReference>
<keyword evidence="3" id="KW-1185">Reference proteome</keyword>
<dbReference type="OrthoDB" id="340681at2759"/>
<dbReference type="GO" id="GO:0005666">
    <property type="term" value="C:RNA polymerase III complex"/>
    <property type="evidence" value="ECO:0007669"/>
    <property type="project" value="TreeGrafter"/>
</dbReference>
<evidence type="ECO:0000256" key="1">
    <source>
        <dbReference type="SAM" id="MobiDB-lite"/>
    </source>
</evidence>
<proteinExistence type="predicted"/>